<protein>
    <submittedName>
        <fullName evidence="5">1-acyl-sn-glycerol-3-phosphate acyltransferase</fullName>
    </submittedName>
</protein>
<feature type="region of interest" description="Disordered" evidence="3">
    <location>
        <begin position="207"/>
        <end position="237"/>
    </location>
</feature>
<dbReference type="SMART" id="SM00563">
    <property type="entry name" value="PlsC"/>
    <property type="match status" value="1"/>
</dbReference>
<dbReference type="PANTHER" id="PTHR10434:SF55">
    <property type="entry name" value="POSSIBLE ACYLTRANSFERASE"/>
    <property type="match status" value="1"/>
</dbReference>
<proteinExistence type="predicted"/>
<feature type="region of interest" description="Disordered" evidence="3">
    <location>
        <begin position="242"/>
        <end position="261"/>
    </location>
</feature>
<dbReference type="Pfam" id="PF01553">
    <property type="entry name" value="Acyltransferase"/>
    <property type="match status" value="1"/>
</dbReference>
<dbReference type="SUPFAM" id="SSF69593">
    <property type="entry name" value="Glycerol-3-phosphate (1)-acyltransferase"/>
    <property type="match status" value="1"/>
</dbReference>
<keyword evidence="1" id="KW-0808">Transferase</keyword>
<evidence type="ECO:0000313" key="6">
    <source>
        <dbReference type="Proteomes" id="UP001183648"/>
    </source>
</evidence>
<feature type="domain" description="Phospholipid/glycerol acyltransferase" evidence="4">
    <location>
        <begin position="38"/>
        <end position="152"/>
    </location>
</feature>
<evidence type="ECO:0000256" key="3">
    <source>
        <dbReference type="SAM" id="MobiDB-lite"/>
    </source>
</evidence>
<gene>
    <name evidence="5" type="ORF">J2S63_001880</name>
</gene>
<keyword evidence="2 5" id="KW-0012">Acyltransferase</keyword>
<dbReference type="RefSeq" id="WP_310301629.1">
    <property type="nucleotide sequence ID" value="NZ_BAAAPS010000008.1"/>
</dbReference>
<dbReference type="Proteomes" id="UP001183648">
    <property type="component" value="Unassembled WGS sequence"/>
</dbReference>
<dbReference type="GO" id="GO:0016746">
    <property type="term" value="F:acyltransferase activity"/>
    <property type="evidence" value="ECO:0007669"/>
    <property type="project" value="UniProtKB-KW"/>
</dbReference>
<organism evidence="5 6">
    <name type="scientific">Nocardioides marmoribigeumensis</name>
    <dbReference type="NCBI Taxonomy" id="433649"/>
    <lineage>
        <taxon>Bacteria</taxon>
        <taxon>Bacillati</taxon>
        <taxon>Actinomycetota</taxon>
        <taxon>Actinomycetes</taxon>
        <taxon>Propionibacteriales</taxon>
        <taxon>Nocardioidaceae</taxon>
        <taxon>Nocardioides</taxon>
    </lineage>
</organism>
<evidence type="ECO:0000259" key="4">
    <source>
        <dbReference type="SMART" id="SM00563"/>
    </source>
</evidence>
<name>A0ABU2BUL4_9ACTN</name>
<reference evidence="5 6" key="1">
    <citation type="submission" date="2023-07" db="EMBL/GenBank/DDBJ databases">
        <title>Sequencing the genomes of 1000 actinobacteria strains.</title>
        <authorList>
            <person name="Klenk H.-P."/>
        </authorList>
    </citation>
    <scope>NUCLEOTIDE SEQUENCE [LARGE SCALE GENOMIC DNA]</scope>
    <source>
        <strain evidence="5 6">DSM 19426</strain>
    </source>
</reference>
<sequence>MADLPYRAIIVLGKTWFRAMDFQWRVTGSEHIPSEGGAVLAINHVSYVDFIMAGYGAVPSGRLVRFMAKRETFDHRLSGPLMRSLRHISVDRADGQASYDEAVRYLKDGEVVGVFPEATISRSFEIKELKTGAVRMAADAGVPLVPMVLWGTQRLITKDHPRDFGRHKTISVTIGEPISPEGATAVEKTAELRTAMGAMLDKAVAEYPPDEQPPGSWWLPARYGGTAPTPEEAKRLDREELAERAAKRRARAEAARAKRSG</sequence>
<dbReference type="CDD" id="cd07989">
    <property type="entry name" value="LPLAT_AGPAT-like"/>
    <property type="match status" value="1"/>
</dbReference>
<dbReference type="PANTHER" id="PTHR10434">
    <property type="entry name" value="1-ACYL-SN-GLYCEROL-3-PHOSPHATE ACYLTRANSFERASE"/>
    <property type="match status" value="1"/>
</dbReference>
<dbReference type="InterPro" id="IPR002123">
    <property type="entry name" value="Plipid/glycerol_acylTrfase"/>
</dbReference>
<dbReference type="EMBL" id="JAVDYG010000001">
    <property type="protein sequence ID" value="MDR7362327.1"/>
    <property type="molecule type" value="Genomic_DNA"/>
</dbReference>
<keyword evidence="6" id="KW-1185">Reference proteome</keyword>
<evidence type="ECO:0000313" key="5">
    <source>
        <dbReference type="EMBL" id="MDR7362327.1"/>
    </source>
</evidence>
<evidence type="ECO:0000256" key="1">
    <source>
        <dbReference type="ARBA" id="ARBA00022679"/>
    </source>
</evidence>
<accession>A0ABU2BUL4</accession>
<comment type="caution">
    <text evidence="5">The sequence shown here is derived from an EMBL/GenBank/DDBJ whole genome shotgun (WGS) entry which is preliminary data.</text>
</comment>
<evidence type="ECO:0000256" key="2">
    <source>
        <dbReference type="ARBA" id="ARBA00023315"/>
    </source>
</evidence>